<dbReference type="PANTHER" id="PTHR43884">
    <property type="entry name" value="ACYL-COA DEHYDROGENASE"/>
    <property type="match status" value="1"/>
</dbReference>
<dbReference type="Proteomes" id="UP000298246">
    <property type="component" value="Unassembled WGS sequence"/>
</dbReference>
<evidence type="ECO:0000256" key="1">
    <source>
        <dbReference type="ARBA" id="ARBA00001974"/>
    </source>
</evidence>
<dbReference type="SUPFAM" id="SSF47203">
    <property type="entry name" value="Acyl-CoA dehydrogenase C-terminal domain-like"/>
    <property type="match status" value="1"/>
</dbReference>
<dbReference type="InterPro" id="IPR009100">
    <property type="entry name" value="AcylCoA_DH/oxidase_NM_dom_sf"/>
</dbReference>
<evidence type="ECO:0000259" key="5">
    <source>
        <dbReference type="Pfam" id="PF00441"/>
    </source>
</evidence>
<evidence type="ECO:0008006" key="9">
    <source>
        <dbReference type="Google" id="ProtNLM"/>
    </source>
</evidence>
<dbReference type="PANTHER" id="PTHR43884:SF12">
    <property type="entry name" value="ISOVALERYL-COA DEHYDROGENASE, MITOCHONDRIAL-RELATED"/>
    <property type="match status" value="1"/>
</dbReference>
<dbReference type="InterPro" id="IPR036250">
    <property type="entry name" value="AcylCo_DH-like_C"/>
</dbReference>
<dbReference type="GO" id="GO:0003995">
    <property type="term" value="F:acyl-CoA dehydrogenase activity"/>
    <property type="evidence" value="ECO:0007669"/>
    <property type="project" value="TreeGrafter"/>
</dbReference>
<dbReference type="SUPFAM" id="SSF56645">
    <property type="entry name" value="Acyl-CoA dehydrogenase NM domain-like"/>
    <property type="match status" value="1"/>
</dbReference>
<dbReference type="InterPro" id="IPR037069">
    <property type="entry name" value="AcylCoA_DH/ox_N_sf"/>
</dbReference>
<dbReference type="GO" id="GO:0050660">
    <property type="term" value="F:flavin adenine dinucleotide binding"/>
    <property type="evidence" value="ECO:0007669"/>
    <property type="project" value="InterPro"/>
</dbReference>
<reference evidence="7 8" key="1">
    <citation type="submission" date="2017-03" db="EMBL/GenBank/DDBJ databases">
        <title>Isolation of Levoglucosan Utilizing Bacteria.</title>
        <authorList>
            <person name="Arya A.S."/>
        </authorList>
    </citation>
    <scope>NUCLEOTIDE SEQUENCE [LARGE SCALE GENOMIC DNA]</scope>
    <source>
        <strain evidence="7 8">MEC069</strain>
    </source>
</reference>
<dbReference type="EMBL" id="MYFO01000005">
    <property type="protein sequence ID" value="TFE90267.1"/>
    <property type="molecule type" value="Genomic_DNA"/>
</dbReference>
<dbReference type="Pfam" id="PF02771">
    <property type="entry name" value="Acyl-CoA_dh_N"/>
    <property type="match status" value="1"/>
</dbReference>
<comment type="caution">
    <text evidence="7">The sequence shown here is derived from an EMBL/GenBank/DDBJ whole genome shotgun (WGS) entry which is preliminary data.</text>
</comment>
<evidence type="ECO:0000256" key="3">
    <source>
        <dbReference type="ARBA" id="ARBA00022630"/>
    </source>
</evidence>
<dbReference type="Gene3D" id="1.20.140.10">
    <property type="entry name" value="Butyryl-CoA Dehydrogenase, subunit A, domain 3"/>
    <property type="match status" value="1"/>
</dbReference>
<evidence type="ECO:0000313" key="7">
    <source>
        <dbReference type="EMBL" id="TFE90267.1"/>
    </source>
</evidence>
<dbReference type="InterPro" id="IPR013786">
    <property type="entry name" value="AcylCoA_DH/ox_N"/>
</dbReference>
<feature type="domain" description="Acyl-CoA dehydrogenase/oxidase C-terminal" evidence="5">
    <location>
        <begin position="239"/>
        <end position="378"/>
    </location>
</feature>
<feature type="domain" description="Acyl-CoA dehydrogenase/oxidase N-terminal" evidence="6">
    <location>
        <begin position="18"/>
        <end position="112"/>
    </location>
</feature>
<comment type="cofactor">
    <cofactor evidence="1">
        <name>FAD</name>
        <dbReference type="ChEBI" id="CHEBI:57692"/>
    </cofactor>
</comment>
<dbReference type="OrthoDB" id="9785203at2"/>
<evidence type="ECO:0000313" key="8">
    <source>
        <dbReference type="Proteomes" id="UP000298246"/>
    </source>
</evidence>
<protein>
    <recommendedName>
        <fullName evidence="9">Acyl-CoA dehydrogenase</fullName>
    </recommendedName>
</protein>
<dbReference type="AlphaFoldDB" id="A0A4Y8Q8F5"/>
<dbReference type="PIRSF" id="PIRSF016578">
    <property type="entry name" value="HsaA"/>
    <property type="match status" value="1"/>
</dbReference>
<accession>A0A4Y8Q8F5</accession>
<evidence type="ECO:0000256" key="4">
    <source>
        <dbReference type="ARBA" id="ARBA00022827"/>
    </source>
</evidence>
<dbReference type="Gene3D" id="1.10.540.10">
    <property type="entry name" value="Acyl-CoA dehydrogenase/oxidase, N-terminal domain"/>
    <property type="match status" value="1"/>
</dbReference>
<gene>
    <name evidence="7" type="ORF">B5M42_06145</name>
</gene>
<proteinExistence type="inferred from homology"/>
<comment type="similarity">
    <text evidence="2">Belongs to the acyl-CoA dehydrogenase family.</text>
</comment>
<dbReference type="Pfam" id="PF00441">
    <property type="entry name" value="Acyl-CoA_dh_1"/>
    <property type="match status" value="1"/>
</dbReference>
<evidence type="ECO:0000256" key="2">
    <source>
        <dbReference type="ARBA" id="ARBA00009347"/>
    </source>
</evidence>
<name>A0A4Y8Q8F5_9BACL</name>
<sequence length="396" mass="43370">MSVASKLDPARIAAEIAPRLAEKAAETDRLGVFPEQSFQLLRDTGLMGILVPQEYGGFGVSMSEYSEIAQILAGSCLSTAMVWAMHSQQSAVVAHFGSEGLRRRVLPRVAAGTMFIASVTSEHQKGGHLFTALSALDQEEEHFVLDREAPTVTGGAQGDGYLISMRAGTDNPLSDVVLIFADREQLDIQQRSGWSSMGMKGTQTIGMSLKGVLPPDQLLQSEGGFTQMAVSTLVPIGHIAWSSCWLGAAKAAYRQLLDIFRNPATRKGYNLSSELFAERLSRIRLNLDTVSAYLARVVAEYDDMRARCSVESAEFHAAWFNIHINNLKVLASETLFTAVDQMVQLGGLRFGYAHNPAIPLERTFRDLRSARLMYGNDRLLVANGKLALTDREVRLT</sequence>
<keyword evidence="8" id="KW-1185">Reference proteome</keyword>
<organism evidence="7 8">
    <name type="scientific">Paenibacillus athensensis</name>
    <dbReference type="NCBI Taxonomy" id="1967502"/>
    <lineage>
        <taxon>Bacteria</taxon>
        <taxon>Bacillati</taxon>
        <taxon>Bacillota</taxon>
        <taxon>Bacilli</taxon>
        <taxon>Bacillales</taxon>
        <taxon>Paenibacillaceae</taxon>
        <taxon>Paenibacillus</taxon>
    </lineage>
</organism>
<keyword evidence="3" id="KW-0285">Flavoprotein</keyword>
<keyword evidence="4" id="KW-0274">FAD</keyword>
<evidence type="ECO:0000259" key="6">
    <source>
        <dbReference type="Pfam" id="PF02771"/>
    </source>
</evidence>
<dbReference type="InterPro" id="IPR009075">
    <property type="entry name" value="AcylCo_DH/oxidase_C"/>
</dbReference>